<dbReference type="Gene3D" id="3.40.50.300">
    <property type="entry name" value="P-loop containing nucleotide triphosphate hydrolases"/>
    <property type="match status" value="1"/>
</dbReference>
<dbReference type="SUPFAM" id="SSF90123">
    <property type="entry name" value="ABC transporter transmembrane region"/>
    <property type="match status" value="1"/>
</dbReference>
<dbReference type="NCBIfam" id="TIGR02868">
    <property type="entry name" value="CydC"/>
    <property type="match status" value="1"/>
</dbReference>
<dbReference type="InterPro" id="IPR036640">
    <property type="entry name" value="ABC1_TM_sf"/>
</dbReference>
<comment type="subcellular location">
    <subcellularLocation>
        <location evidence="1">Cell membrane</location>
        <topology evidence="1">Multi-pass membrane protein</topology>
    </subcellularLocation>
</comment>
<dbReference type="InterPro" id="IPR003439">
    <property type="entry name" value="ABC_transporter-like_ATP-bd"/>
</dbReference>
<gene>
    <name evidence="10" type="primary">cydC</name>
    <name evidence="10" type="ORF">KS407_16210</name>
</gene>
<evidence type="ECO:0000313" key="10">
    <source>
        <dbReference type="EMBL" id="MBU9722963.1"/>
    </source>
</evidence>
<dbReference type="PANTHER" id="PTHR43394:SF1">
    <property type="entry name" value="ATP-BINDING CASSETTE SUB-FAMILY B MEMBER 10, MITOCHONDRIAL"/>
    <property type="match status" value="1"/>
</dbReference>
<sequence>MKFYRLLRLMTKEKKYICLAILFGFLAAISSIGLLGAGGYLISQAALEPPLYTLTLTIIAVRFFGLLRAGSRYGERYMSHKATFRILGRLRAYVYDLLEPVTPQIFSKYRSGDLLARMVSDVDRLQFFFLKVVYPPVVMVIVFLLTGIFLIRFSLLLTVVLWLGFFFVAIAVPMILSMVQKRMKPVLREKNGALSNEVSELFYGFTDLKTNLQLSKKNEATEYESAELINAQEREHIVQLKGETIAKGISFMVALGVLFLGVMLVNAGEVNGVMLALLVLVSLTVFETATPMVELPGHIEESHEAERRVFSVSDQDLKPIVEKGEIGVASSRFPQSITFQNVSFAYPGNERSSLKGISFRVNPGEKVAIVGPSGSGKTTVLQLLLQFYYGYSGEINIGNHDIKLMNEESTRELFSVVMQENYFFQDTVKKNLLLAKPNGTEAELKRVLEAVSLQKLPLETMVNGMEISGGERQRLAIARMLLKDAPIVLLDELTTGIDSITEQEIFSVLWPHVRGKSVIYITHRLRDLHLMDKIIVIDKGRILEQGTYKELMKKQHGYFRRLKQLEQELV</sequence>
<feature type="transmembrane region" description="Helical" evidence="7">
    <location>
        <begin position="49"/>
        <end position="69"/>
    </location>
</feature>
<evidence type="ECO:0000256" key="5">
    <source>
        <dbReference type="ARBA" id="ARBA00022989"/>
    </source>
</evidence>
<evidence type="ECO:0000256" key="2">
    <source>
        <dbReference type="ARBA" id="ARBA00022692"/>
    </source>
</evidence>
<feature type="transmembrane region" description="Helical" evidence="7">
    <location>
        <begin position="249"/>
        <end position="267"/>
    </location>
</feature>
<accession>A0ABS6JWJ2</accession>
<keyword evidence="2 7" id="KW-0812">Transmembrane</keyword>
<dbReference type="Gene3D" id="1.20.1560.10">
    <property type="entry name" value="ABC transporter type 1, transmembrane domain"/>
    <property type="match status" value="1"/>
</dbReference>
<dbReference type="PROSITE" id="PS50929">
    <property type="entry name" value="ABC_TM1F"/>
    <property type="match status" value="1"/>
</dbReference>
<evidence type="ECO:0000256" key="4">
    <source>
        <dbReference type="ARBA" id="ARBA00022840"/>
    </source>
</evidence>
<feature type="domain" description="ABC transporter" evidence="8">
    <location>
        <begin position="337"/>
        <end position="564"/>
    </location>
</feature>
<reference evidence="10 11" key="1">
    <citation type="submission" date="2021-06" db="EMBL/GenBank/DDBJ databases">
        <title>Bacillus sp. RD4P76, an endophyte from a halophyte.</title>
        <authorList>
            <person name="Sun J.-Q."/>
        </authorList>
    </citation>
    <scope>NUCLEOTIDE SEQUENCE [LARGE SCALE GENOMIC DNA]</scope>
    <source>
        <strain evidence="10 11">JCM 17098</strain>
    </source>
</reference>
<dbReference type="PANTHER" id="PTHR43394">
    <property type="entry name" value="ATP-DEPENDENT PERMEASE MDL1, MITOCHONDRIAL"/>
    <property type="match status" value="1"/>
</dbReference>
<proteinExistence type="predicted"/>
<keyword evidence="11" id="KW-1185">Reference proteome</keyword>
<organism evidence="10 11">
    <name type="scientific">Evansella alkalicola</name>
    <dbReference type="NCBI Taxonomy" id="745819"/>
    <lineage>
        <taxon>Bacteria</taxon>
        <taxon>Bacillati</taxon>
        <taxon>Bacillota</taxon>
        <taxon>Bacilli</taxon>
        <taxon>Bacillales</taxon>
        <taxon>Bacillaceae</taxon>
        <taxon>Evansella</taxon>
    </lineage>
</organism>
<evidence type="ECO:0000256" key="1">
    <source>
        <dbReference type="ARBA" id="ARBA00004651"/>
    </source>
</evidence>
<dbReference type="EMBL" id="JAHQCR010000064">
    <property type="protein sequence ID" value="MBU9722963.1"/>
    <property type="molecule type" value="Genomic_DNA"/>
</dbReference>
<comment type="caution">
    <text evidence="10">The sequence shown here is derived from an EMBL/GenBank/DDBJ whole genome shotgun (WGS) entry which is preliminary data.</text>
</comment>
<evidence type="ECO:0000256" key="6">
    <source>
        <dbReference type="ARBA" id="ARBA00023136"/>
    </source>
</evidence>
<evidence type="ECO:0000313" key="11">
    <source>
        <dbReference type="Proteomes" id="UP000790580"/>
    </source>
</evidence>
<keyword evidence="6 7" id="KW-0472">Membrane</keyword>
<dbReference type="SMART" id="SM00382">
    <property type="entry name" value="AAA"/>
    <property type="match status" value="1"/>
</dbReference>
<feature type="domain" description="ABC transmembrane type-1" evidence="9">
    <location>
        <begin position="19"/>
        <end position="304"/>
    </location>
</feature>
<dbReference type="InterPro" id="IPR017871">
    <property type="entry name" value="ABC_transporter-like_CS"/>
</dbReference>
<protein>
    <submittedName>
        <fullName evidence="10">Thiol reductant ABC exporter subunit CydC</fullName>
    </submittedName>
</protein>
<dbReference type="InterPro" id="IPR003593">
    <property type="entry name" value="AAA+_ATPase"/>
</dbReference>
<keyword evidence="3" id="KW-0547">Nucleotide-binding</keyword>
<dbReference type="InterPro" id="IPR027417">
    <property type="entry name" value="P-loop_NTPase"/>
</dbReference>
<dbReference type="SUPFAM" id="SSF52540">
    <property type="entry name" value="P-loop containing nucleoside triphosphate hydrolases"/>
    <property type="match status" value="1"/>
</dbReference>
<dbReference type="Proteomes" id="UP000790580">
    <property type="component" value="Unassembled WGS sequence"/>
</dbReference>
<evidence type="ECO:0000256" key="3">
    <source>
        <dbReference type="ARBA" id="ARBA00022741"/>
    </source>
</evidence>
<dbReference type="Pfam" id="PF00005">
    <property type="entry name" value="ABC_tran"/>
    <property type="match status" value="1"/>
</dbReference>
<keyword evidence="5 7" id="KW-1133">Transmembrane helix</keyword>
<dbReference type="PROSITE" id="PS50893">
    <property type="entry name" value="ABC_TRANSPORTER_2"/>
    <property type="match status" value="1"/>
</dbReference>
<dbReference type="CDD" id="cd18585">
    <property type="entry name" value="ABC_6TM_CydC"/>
    <property type="match status" value="1"/>
</dbReference>
<name>A0ABS6JWJ2_9BACI</name>
<feature type="transmembrane region" description="Helical" evidence="7">
    <location>
        <begin position="159"/>
        <end position="179"/>
    </location>
</feature>
<dbReference type="InterPro" id="IPR039421">
    <property type="entry name" value="Type_1_exporter"/>
</dbReference>
<dbReference type="RefSeq" id="WP_088073690.1">
    <property type="nucleotide sequence ID" value="NZ_JAHQCR010000064.1"/>
</dbReference>
<evidence type="ECO:0000256" key="7">
    <source>
        <dbReference type="SAM" id="Phobius"/>
    </source>
</evidence>
<dbReference type="InterPro" id="IPR011527">
    <property type="entry name" value="ABC1_TM_dom"/>
</dbReference>
<evidence type="ECO:0000259" key="9">
    <source>
        <dbReference type="PROSITE" id="PS50929"/>
    </source>
</evidence>
<evidence type="ECO:0000259" key="8">
    <source>
        <dbReference type="PROSITE" id="PS50893"/>
    </source>
</evidence>
<feature type="transmembrane region" description="Helical" evidence="7">
    <location>
        <begin position="16"/>
        <end position="43"/>
    </location>
</feature>
<feature type="transmembrane region" description="Helical" evidence="7">
    <location>
        <begin position="132"/>
        <end position="153"/>
    </location>
</feature>
<keyword evidence="4" id="KW-0067">ATP-binding</keyword>
<dbReference type="InterPro" id="IPR014223">
    <property type="entry name" value="ABC_CydC/D"/>
</dbReference>
<dbReference type="PROSITE" id="PS00211">
    <property type="entry name" value="ABC_TRANSPORTER_1"/>
    <property type="match status" value="1"/>
</dbReference>
<dbReference type="Pfam" id="PF00664">
    <property type="entry name" value="ABC_membrane"/>
    <property type="match status" value="1"/>
</dbReference>